<evidence type="ECO:0000313" key="12">
    <source>
        <dbReference type="Proteomes" id="UP001168972"/>
    </source>
</evidence>
<keyword evidence="6 10" id="KW-0732">Signal</keyword>
<feature type="signal peptide" evidence="10">
    <location>
        <begin position="1"/>
        <end position="21"/>
    </location>
</feature>
<dbReference type="EMBL" id="JAQQBR010000002">
    <property type="protein sequence ID" value="KAK0180986.1"/>
    <property type="molecule type" value="Genomic_DNA"/>
</dbReference>
<evidence type="ECO:0000256" key="9">
    <source>
        <dbReference type="ARBA" id="ARBA00055847"/>
    </source>
</evidence>
<reference evidence="11" key="1">
    <citation type="journal article" date="2023" name="bioRxiv">
        <title>Scaffold-level genome assemblies of two parasitoid biocontrol wasps reveal the parthenogenesis mechanism and an associated novel virus.</title>
        <authorList>
            <person name="Inwood S."/>
            <person name="Skelly J."/>
            <person name="Guhlin J."/>
            <person name="Harrop T."/>
            <person name="Goldson S."/>
            <person name="Dearden P."/>
        </authorList>
    </citation>
    <scope>NUCLEOTIDE SEQUENCE</scope>
    <source>
        <strain evidence="11">Lincoln</strain>
        <tissue evidence="11">Whole body</tissue>
    </source>
</reference>
<dbReference type="FunFam" id="3.40.50.1820:FF:000075">
    <property type="entry name" value="Carboxypeptidase"/>
    <property type="match status" value="1"/>
</dbReference>
<dbReference type="Proteomes" id="UP001168972">
    <property type="component" value="Unassembled WGS sequence"/>
</dbReference>
<keyword evidence="4 10" id="KW-0121">Carboxypeptidase</keyword>
<evidence type="ECO:0000256" key="3">
    <source>
        <dbReference type="ARBA" id="ARBA00022525"/>
    </source>
</evidence>
<accession>A0AA39L122</accession>
<reference evidence="11" key="2">
    <citation type="submission" date="2023-03" db="EMBL/GenBank/DDBJ databases">
        <authorList>
            <person name="Inwood S.N."/>
            <person name="Skelly J.G."/>
            <person name="Guhlin J."/>
            <person name="Harrop T.W.R."/>
            <person name="Goldson S.G."/>
            <person name="Dearden P.K."/>
        </authorList>
    </citation>
    <scope>NUCLEOTIDE SEQUENCE</scope>
    <source>
        <strain evidence="11">Lincoln</strain>
        <tissue evidence="11">Whole body</tissue>
    </source>
</reference>
<sequence>MYWIWIVISLSYFLHNVQVDGKKGFGSGEQEWGYVTVRPSAHIFWWLYYVNPPTKSPTFNVFEKPLLIWLQGGPGASSTGYGNFEELGPLDVNLQNRNYTWVNDYNVLFIDNPVGTGFSYVDLQSAYSDNNRQIAEDLVECIRGFYNEIPQFKKVPVYITAESYGGKMAAEFALLWFQAQKNQTIDSNLKGVALGDSWISPIDSVLSWAPFLLHTGMIDTEGFKTIQEAALLTKKAVDAKSWHEATEYWSYTENVILQVTENIDFYNILEETRPKSLRRYLPGVATVDIQENSDYLLNNLMNTKVKTALGLEKHWSMQSSKVFQTLSGDFMKPVTNIVERLLNETDLQIFVFTGQLDLIVATPGTLTWVENLNWQHIETWKNTNRIALSVDNIIEGYIKEYKNLKMYWINRSGHMVPRDNPYATSKMLKDLTSAAFK</sequence>
<dbReference type="Gene3D" id="3.40.50.1820">
    <property type="entry name" value="alpha/beta hydrolase"/>
    <property type="match status" value="1"/>
</dbReference>
<keyword evidence="5 10" id="KW-0645">Protease</keyword>
<dbReference type="Pfam" id="PF00450">
    <property type="entry name" value="Peptidase_S10"/>
    <property type="match status" value="1"/>
</dbReference>
<dbReference type="EC" id="3.4.16.-" evidence="10"/>
<evidence type="ECO:0000256" key="5">
    <source>
        <dbReference type="ARBA" id="ARBA00022670"/>
    </source>
</evidence>
<comment type="subcellular location">
    <subcellularLocation>
        <location evidence="1">Secreted</location>
    </subcellularLocation>
</comment>
<keyword evidence="7 10" id="KW-0378">Hydrolase</keyword>
<dbReference type="SUPFAM" id="SSF53474">
    <property type="entry name" value="alpha/beta-Hydrolases"/>
    <property type="match status" value="1"/>
</dbReference>
<evidence type="ECO:0000256" key="4">
    <source>
        <dbReference type="ARBA" id="ARBA00022645"/>
    </source>
</evidence>
<proteinExistence type="inferred from homology"/>
<organism evidence="11 12">
    <name type="scientific">Microctonus hyperodae</name>
    <name type="common">Parasitoid wasp</name>
    <dbReference type="NCBI Taxonomy" id="165561"/>
    <lineage>
        <taxon>Eukaryota</taxon>
        <taxon>Metazoa</taxon>
        <taxon>Ecdysozoa</taxon>
        <taxon>Arthropoda</taxon>
        <taxon>Hexapoda</taxon>
        <taxon>Insecta</taxon>
        <taxon>Pterygota</taxon>
        <taxon>Neoptera</taxon>
        <taxon>Endopterygota</taxon>
        <taxon>Hymenoptera</taxon>
        <taxon>Apocrita</taxon>
        <taxon>Ichneumonoidea</taxon>
        <taxon>Braconidae</taxon>
        <taxon>Euphorinae</taxon>
        <taxon>Microctonus</taxon>
    </lineage>
</organism>
<protein>
    <recommendedName>
        <fullName evidence="10">Carboxypeptidase</fullName>
        <ecNumber evidence="10">3.4.16.-</ecNumber>
    </recommendedName>
</protein>
<dbReference type="AlphaFoldDB" id="A0AA39L122"/>
<dbReference type="GO" id="GO:0004185">
    <property type="term" value="F:serine-type carboxypeptidase activity"/>
    <property type="evidence" value="ECO:0007669"/>
    <property type="project" value="UniProtKB-UniRule"/>
</dbReference>
<evidence type="ECO:0000256" key="8">
    <source>
        <dbReference type="ARBA" id="ARBA00023180"/>
    </source>
</evidence>
<comment type="similarity">
    <text evidence="2 10">Belongs to the peptidase S10 family.</text>
</comment>
<dbReference type="GO" id="GO:0005576">
    <property type="term" value="C:extracellular region"/>
    <property type="evidence" value="ECO:0007669"/>
    <property type="project" value="UniProtKB-SubCell"/>
</dbReference>
<dbReference type="GO" id="GO:0006508">
    <property type="term" value="P:proteolysis"/>
    <property type="evidence" value="ECO:0007669"/>
    <property type="project" value="UniProtKB-KW"/>
</dbReference>
<comment type="function">
    <text evidence="9">May be involved in vascular wall and kidney homeostasis.</text>
</comment>
<dbReference type="InterPro" id="IPR001563">
    <property type="entry name" value="Peptidase_S10"/>
</dbReference>
<comment type="caution">
    <text evidence="11">The sequence shown here is derived from an EMBL/GenBank/DDBJ whole genome shotgun (WGS) entry which is preliminary data.</text>
</comment>
<evidence type="ECO:0000313" key="11">
    <source>
        <dbReference type="EMBL" id="KAK0180986.1"/>
    </source>
</evidence>
<evidence type="ECO:0000256" key="1">
    <source>
        <dbReference type="ARBA" id="ARBA00004613"/>
    </source>
</evidence>
<evidence type="ECO:0000256" key="2">
    <source>
        <dbReference type="ARBA" id="ARBA00009431"/>
    </source>
</evidence>
<feature type="chain" id="PRO_5041482239" description="Carboxypeptidase" evidence="10">
    <location>
        <begin position="22"/>
        <end position="437"/>
    </location>
</feature>
<dbReference type="InterPro" id="IPR029058">
    <property type="entry name" value="AB_hydrolase_fold"/>
</dbReference>
<dbReference type="PRINTS" id="PR00724">
    <property type="entry name" value="CRBOXYPTASEC"/>
</dbReference>
<dbReference type="PANTHER" id="PTHR11802:SF3">
    <property type="entry name" value="RETINOID-INDUCIBLE SERINE CARBOXYPEPTIDASE"/>
    <property type="match status" value="1"/>
</dbReference>
<name>A0AA39L122_MICHY</name>
<dbReference type="PROSITE" id="PS00131">
    <property type="entry name" value="CARBOXYPEPT_SER_SER"/>
    <property type="match status" value="1"/>
</dbReference>
<keyword evidence="3" id="KW-0964">Secreted</keyword>
<gene>
    <name evidence="11" type="ORF">PV327_003310</name>
</gene>
<keyword evidence="8" id="KW-0325">Glycoprotein</keyword>
<evidence type="ECO:0000256" key="6">
    <source>
        <dbReference type="ARBA" id="ARBA00022729"/>
    </source>
</evidence>
<dbReference type="InterPro" id="IPR018202">
    <property type="entry name" value="Ser_caboxypep_ser_AS"/>
</dbReference>
<keyword evidence="12" id="KW-1185">Reference proteome</keyword>
<evidence type="ECO:0000256" key="7">
    <source>
        <dbReference type="ARBA" id="ARBA00022801"/>
    </source>
</evidence>
<evidence type="ECO:0000256" key="10">
    <source>
        <dbReference type="RuleBase" id="RU361156"/>
    </source>
</evidence>
<dbReference type="PANTHER" id="PTHR11802">
    <property type="entry name" value="SERINE PROTEASE FAMILY S10 SERINE CARBOXYPEPTIDASE"/>
    <property type="match status" value="1"/>
</dbReference>